<proteinExistence type="predicted"/>
<reference evidence="1 2" key="1">
    <citation type="journal article" date="2019" name="Int. J. Syst. Evol. Microbiol.">
        <title>The Global Catalogue of Microorganisms (GCM) 10K type strain sequencing project: providing services to taxonomists for standard genome sequencing and annotation.</title>
        <authorList>
            <consortium name="The Broad Institute Genomics Platform"/>
            <consortium name="The Broad Institute Genome Sequencing Center for Infectious Disease"/>
            <person name="Wu L."/>
            <person name="Ma J."/>
        </authorList>
    </citation>
    <scope>NUCLEOTIDE SEQUENCE [LARGE SCALE GENOMIC DNA]</scope>
    <source>
        <strain evidence="1 2">JCM 12389</strain>
    </source>
</reference>
<dbReference type="EMBL" id="BAAADO010000006">
    <property type="protein sequence ID" value="GAA0498875.1"/>
    <property type="molecule type" value="Genomic_DNA"/>
</dbReference>
<name>A0ABN1BIU1_9BACI</name>
<dbReference type="Proteomes" id="UP001500880">
    <property type="component" value="Unassembled WGS sequence"/>
</dbReference>
<evidence type="ECO:0008006" key="3">
    <source>
        <dbReference type="Google" id="ProtNLM"/>
    </source>
</evidence>
<accession>A0ABN1BIU1</accession>
<organism evidence="1 2">
    <name type="scientific">Salinibacillus aidingensis</name>
    <dbReference type="NCBI Taxonomy" id="237684"/>
    <lineage>
        <taxon>Bacteria</taxon>
        <taxon>Bacillati</taxon>
        <taxon>Bacillota</taxon>
        <taxon>Bacilli</taxon>
        <taxon>Bacillales</taxon>
        <taxon>Bacillaceae</taxon>
        <taxon>Salinibacillus</taxon>
    </lineage>
</organism>
<evidence type="ECO:0000313" key="2">
    <source>
        <dbReference type="Proteomes" id="UP001500880"/>
    </source>
</evidence>
<evidence type="ECO:0000313" key="1">
    <source>
        <dbReference type="EMBL" id="GAA0498875.1"/>
    </source>
</evidence>
<gene>
    <name evidence="1" type="ORF">GCM10008986_27500</name>
</gene>
<protein>
    <recommendedName>
        <fullName evidence="3">YgaB-like protein</fullName>
    </recommendedName>
</protein>
<keyword evidence="2" id="KW-1185">Reference proteome</keyword>
<comment type="caution">
    <text evidence="1">The sequence shown here is derived from an EMBL/GenBank/DDBJ whole genome shotgun (WGS) entry which is preliminary data.</text>
</comment>
<dbReference type="RefSeq" id="WP_343842236.1">
    <property type="nucleotide sequence ID" value="NZ_BAAADO010000006.1"/>
</dbReference>
<sequence>MDNNHQEHKNFLEIQLQWCKEQDNLLEQMEIKLYEMRKIAEYAIEHDLTTIESIRLNAKMDILKSEVLDLQQQLYSILQ</sequence>